<reference evidence="2" key="2">
    <citation type="submission" date="2022-08" db="EMBL/GenBank/DDBJ databases">
        <authorList>
            <person name="Iruegas-Bocardo F."/>
            <person name="Weisberg A.J."/>
            <person name="Riutta E.R."/>
            <person name="Kilday K."/>
            <person name="Bonkowski J.C."/>
            <person name="Creswell T."/>
            <person name="Daughtrey M.L."/>
            <person name="Rane K."/>
            <person name="Grunwald N.J."/>
            <person name="Chang J.H."/>
            <person name="Putnam M.L."/>
        </authorList>
    </citation>
    <scope>NUCLEOTIDE SEQUENCE</scope>
    <source>
        <strain evidence="2">22-338</strain>
    </source>
</reference>
<protein>
    <submittedName>
        <fullName evidence="2">Helix-turn-helix domain-containing protein</fullName>
    </submittedName>
</protein>
<dbReference type="RefSeq" id="WP_273664265.1">
    <property type="nucleotide sequence ID" value="NZ_CP168178.1"/>
</dbReference>
<gene>
    <name evidence="2" type="ORF">NY667_15460</name>
</gene>
<evidence type="ECO:0000313" key="3">
    <source>
        <dbReference type="Proteomes" id="UP001140230"/>
    </source>
</evidence>
<evidence type="ECO:0000259" key="1">
    <source>
        <dbReference type="Pfam" id="PF01381"/>
    </source>
</evidence>
<proteinExistence type="predicted"/>
<dbReference type="InterPro" id="IPR010982">
    <property type="entry name" value="Lambda_DNA-bd_dom_sf"/>
</dbReference>
<dbReference type="Gene3D" id="1.10.260.40">
    <property type="entry name" value="lambda repressor-like DNA-binding domains"/>
    <property type="match status" value="1"/>
</dbReference>
<organism evidence="2 3">
    <name type="scientific">Xanthomonas hortorum pv. hederae</name>
    <dbReference type="NCBI Taxonomy" id="453603"/>
    <lineage>
        <taxon>Bacteria</taxon>
        <taxon>Pseudomonadati</taxon>
        <taxon>Pseudomonadota</taxon>
        <taxon>Gammaproteobacteria</taxon>
        <taxon>Lysobacterales</taxon>
        <taxon>Lysobacteraceae</taxon>
        <taxon>Xanthomonas</taxon>
    </lineage>
</organism>
<evidence type="ECO:0000313" key="2">
    <source>
        <dbReference type="EMBL" id="MDC8639166.1"/>
    </source>
</evidence>
<sequence length="164" mass="17782">MNGIQALLDKAKLQAGGISDAELARRIDVTPQTLSQWRRGDVPMPDTRIPQIAHIANDAPEYWLVYLQGEKAKTPKLRAHWLNVFKALEMVTTQSKTVPSIALLVLAGNLMPSSAKAIEINSLHVPTAHSLYIMSGPVLCLHMRAASNAALSAAGGCCHRQELP</sequence>
<dbReference type="CDD" id="cd00093">
    <property type="entry name" value="HTH_XRE"/>
    <property type="match status" value="1"/>
</dbReference>
<reference evidence="2" key="1">
    <citation type="journal article" date="2022" name="Phytopathology">
        <title>Whole genome sequencing-based tracing of a 2022 introduction and outbreak of Xanthomonas hortorum pv. pelargonii.</title>
        <authorList>
            <person name="Iruegas Bocardo F."/>
            <person name="Weisberg A.J."/>
            <person name="Riutta E.R."/>
            <person name="Kilday K.B."/>
            <person name="Bonkowski J.C."/>
            <person name="Creswell T.C."/>
            <person name="Daughtrey M."/>
            <person name="Rane K.K."/>
            <person name="Grunwald N.J."/>
            <person name="Chang J.H."/>
            <person name="Putnam M."/>
        </authorList>
    </citation>
    <scope>NUCLEOTIDE SEQUENCE</scope>
    <source>
        <strain evidence="2">22-338</strain>
    </source>
</reference>
<dbReference type="Pfam" id="PF01381">
    <property type="entry name" value="HTH_3"/>
    <property type="match status" value="1"/>
</dbReference>
<dbReference type="AlphaFoldDB" id="A0A9X4BT70"/>
<dbReference type="GO" id="GO:0003677">
    <property type="term" value="F:DNA binding"/>
    <property type="evidence" value="ECO:0007669"/>
    <property type="project" value="InterPro"/>
</dbReference>
<dbReference type="Proteomes" id="UP001140230">
    <property type="component" value="Unassembled WGS sequence"/>
</dbReference>
<dbReference type="InterPro" id="IPR001387">
    <property type="entry name" value="Cro/C1-type_HTH"/>
</dbReference>
<accession>A0A9X4BT70</accession>
<feature type="domain" description="HTH cro/C1-type" evidence="1">
    <location>
        <begin position="10"/>
        <end position="44"/>
    </location>
</feature>
<comment type="caution">
    <text evidence="2">The sequence shown here is derived from an EMBL/GenBank/DDBJ whole genome shotgun (WGS) entry which is preliminary data.</text>
</comment>
<dbReference type="EMBL" id="JANWTP010000054">
    <property type="protein sequence ID" value="MDC8639166.1"/>
    <property type="molecule type" value="Genomic_DNA"/>
</dbReference>
<name>A0A9X4BT70_9XANT</name>
<dbReference type="SUPFAM" id="SSF47413">
    <property type="entry name" value="lambda repressor-like DNA-binding domains"/>
    <property type="match status" value="1"/>
</dbReference>